<organism evidence="2 3">
    <name type="scientific">Vreelandella aquamarina</name>
    <dbReference type="NCBI Taxonomy" id="77097"/>
    <lineage>
        <taxon>Bacteria</taxon>
        <taxon>Pseudomonadati</taxon>
        <taxon>Pseudomonadota</taxon>
        <taxon>Gammaproteobacteria</taxon>
        <taxon>Oceanospirillales</taxon>
        <taxon>Halomonadaceae</taxon>
        <taxon>Vreelandella</taxon>
    </lineage>
</organism>
<sequence length="1797" mass="203926">MTREDIGDCHSQQLEAVTLSLGKRYRKLVAWAHDDGLLDVLQVIYHALGLSPRNDAIANLVRECSHPESVEILSLWAGDSIVDELQRFVNHFNASPDISRDYSQVPHVGTVEQNKRQFQEGGVKNKTFLITLITNPLADSKVKATEGYLLFWRRLLRLWFVVHAAQRIAHQKCIADRNISDAARFMTLGPYDEKWHLVDALLRRCRSFVGYHEPTLERVNDAFIFAADEVSLDYRDNKSYSRFFNAITAIARQEVNPINHEAIASLLRIERYLPTVLPLVHQGHDESEDTEYEFYAYLKEGDADQDPEDEGVYVARVDPSDSDAEQQLASRSYFVQTAEASHFLPWSWEKLLPPEREKLLSWVDQCLFSTDEVEQLGAVMVWLSVRFSRSLYFAAQFQIDDDSGDEWTLTSDFSSIARKSPRRGNAWQPNNESLDYVHSIRELLSVELPEQVTAILQRAASAKQASLSTLGDMWDNTLPLERWFYQQTQLHFPRVTSAKLAQVWGQAVFDNTHDPHLARLLTAHPNAGLPGACSYATWDITTIEKGLSLSLSTSTPFPPSVNLIGSRLSPITTVLRQEITNARAMVEDSADGDLIHYHNVLAQYCVMGLYAASGGRYLKDPFESLGHFNLAARCLYLNDKIDQGRRSSRMVPLPDRAIELLQCYVTHLQWLAQTLKSENAALSGAINQALDNNAISALPLFFLLDEALAWHSMTSTDVPGVPLFQWPLPGNVFRHRYAQQLRYLKVPAEVVDGWMGHAERSVATYGDFSPRCWTDDAHSYADAVNTAFDELDFIPPTLPSVLPSLTLPSSSATEEQYQKTLVNRRFGQRQREHERRQTMVRECKAAEADIAIYMSRRAWKELTQDDIDVLVQRMLHRSGSVIHTYASLRLSVLLRCLKEEGNRHQHGISKRVAEASAEKSLLSSKASEALSLWPELKRWADNIRAKVLKAHFSKLSALSVGALLLCLEKRISYQRMLLDVARGRNYRLIQHKQEYLLEYSESLELDNYLAPVQRHLISYKTASLLAAGQQIQKEIDLNQVLLPAKLTAPPDTLKGHLPSIAETSVQALFASLGELMDQVNLLSLPGMVAGMLGGRVLSTSLPLHDELRIREGVRLAFPTHGDSADSELNVSATKTSRWRHLNKVEQQANAQQLYEEVQEVLKGYTKRQLRQGASQLDKLSSAYDGHVSTCVLLLVRWMSFIMRRGKVGKRNDYAQSSLTRYFSALKSAFAEIGYQVDLLDFDEEEVTHLYAKMLTFVELTSQDAQYFSHRLRDFHAWVETLGVASPDWQELSIENDRRSVRAGMLIQSEYLLCQSALQSKWQSQHDEKFLLLGFVLLLTFRFGLRAQEAIGLQRNDWCEHYGIRWVLVRDNAQRKLKSDASRRAVPLLFALDPAEEDLIDHVLSRFHSLAGNDSKRPLLGELYETQVRLIHWAAQVSPVLIQLLRNGTSSRGMTLHHCRHAFYNTLAPSLFGIQTSLTESISGHLDPQFIRQHVLGHNNHVSRRSGMATARLMGHRHPRTGSLNYSHVLTDWADQLTPVPHVRARNIDGVLNTKTLSRIEIPTLETTDISVRYTRLNFMVLWKILRFVGLGMSYERAGAHVNLNPEDTEVIAKIIRDAESHMRFKLKGEGDAWVSGANHPNILLRQVGEKAWRRLIEHVTGIEESRLVSLDGSVILGELPFLISKNRQLLMSHQHHWAFLMQVFSLFNVPKQYIQIALKNAPEELVKMLKSNGFYQENSSNKFQLDPFPIIVDNVLDRRQEYAGIALKRSPEGTIRNSHELSVAVLACGLFAALKKS</sequence>
<protein>
    <recommendedName>
        <fullName evidence="4">Tyr recombinase domain-containing protein</fullName>
    </recommendedName>
</protein>
<dbReference type="InterPro" id="IPR011010">
    <property type="entry name" value="DNA_brk_join_enz"/>
</dbReference>
<evidence type="ECO:0000313" key="3">
    <source>
        <dbReference type="Proteomes" id="UP000501053"/>
    </source>
</evidence>
<reference evidence="2 3" key="1">
    <citation type="submission" date="2020-03" db="EMBL/GenBank/DDBJ databases">
        <title>Complete Genome Sequence of Halomonas meridiana strain Eplume2, isolated from hydrothermal-plume in the north east Pacific Ocean.</title>
        <authorList>
            <person name="Kurihara Y."/>
            <person name="Kawai S."/>
            <person name="Sakai A."/>
            <person name="Galipon J."/>
            <person name="Arakawa K."/>
        </authorList>
    </citation>
    <scope>NUCLEOTIDE SEQUENCE [LARGE SCALE GENOMIC DNA]</scope>
    <source>
        <strain evidence="2 3">Eplume2</strain>
    </source>
</reference>
<accession>A0A6F8XDT5</accession>
<name>A0A6F8XDT5_9GAMM</name>
<dbReference type="Gene3D" id="1.10.443.10">
    <property type="entry name" value="Intergrase catalytic core"/>
    <property type="match status" value="1"/>
</dbReference>
<dbReference type="InterPro" id="IPR013762">
    <property type="entry name" value="Integrase-like_cat_sf"/>
</dbReference>
<evidence type="ECO:0008006" key="4">
    <source>
        <dbReference type="Google" id="ProtNLM"/>
    </source>
</evidence>
<dbReference type="RefSeq" id="WP_172515292.1">
    <property type="nucleotide sequence ID" value="NZ_AP022869.1"/>
</dbReference>
<keyword evidence="1" id="KW-0233">DNA recombination</keyword>
<dbReference type="GO" id="GO:0015074">
    <property type="term" value="P:DNA integration"/>
    <property type="evidence" value="ECO:0007669"/>
    <property type="project" value="InterPro"/>
</dbReference>
<dbReference type="SUPFAM" id="SSF56349">
    <property type="entry name" value="DNA breaking-rejoining enzymes"/>
    <property type="match status" value="2"/>
</dbReference>
<gene>
    <name evidence="2" type="ORF">HMEPL2_29020</name>
</gene>
<proteinExistence type="predicted"/>
<evidence type="ECO:0000313" key="2">
    <source>
        <dbReference type="EMBL" id="BCB72551.1"/>
    </source>
</evidence>
<evidence type="ECO:0000256" key="1">
    <source>
        <dbReference type="ARBA" id="ARBA00023172"/>
    </source>
</evidence>
<dbReference type="Proteomes" id="UP000501053">
    <property type="component" value="Chromosome"/>
</dbReference>
<dbReference type="GO" id="GO:0003677">
    <property type="term" value="F:DNA binding"/>
    <property type="evidence" value="ECO:0007669"/>
    <property type="project" value="InterPro"/>
</dbReference>
<dbReference type="EMBL" id="AP022869">
    <property type="protein sequence ID" value="BCB72551.1"/>
    <property type="molecule type" value="Genomic_DNA"/>
</dbReference>
<keyword evidence="3" id="KW-1185">Reference proteome</keyword>
<dbReference type="GO" id="GO:0006310">
    <property type="term" value="P:DNA recombination"/>
    <property type="evidence" value="ECO:0007669"/>
    <property type="project" value="UniProtKB-KW"/>
</dbReference>